<evidence type="ECO:0000256" key="3">
    <source>
        <dbReference type="RuleBase" id="RU003560"/>
    </source>
</evidence>
<proteinExistence type="inferred from homology"/>
<dbReference type="PANTHER" id="PTHR43713">
    <property type="entry name" value="GLUTAMATE-1-SEMIALDEHYDE 2,1-AMINOMUTASE"/>
    <property type="match status" value="1"/>
</dbReference>
<dbReference type="InterPro" id="IPR005814">
    <property type="entry name" value="Aminotrans_3"/>
</dbReference>
<dbReference type="InterPro" id="IPR015422">
    <property type="entry name" value="PyrdxlP-dep_Trfase_small"/>
</dbReference>
<dbReference type="AlphaFoldDB" id="A0A5Q0BMV6"/>
<dbReference type="Gene3D" id="3.90.1150.10">
    <property type="entry name" value="Aspartate Aminotransferase, domain 1"/>
    <property type="match status" value="1"/>
</dbReference>
<dbReference type="KEGG" id="mmob:F6R98_10970"/>
<dbReference type="Gene3D" id="3.40.640.10">
    <property type="entry name" value="Type I PLP-dependent aspartate aminotransferase-like (Major domain)"/>
    <property type="match status" value="1"/>
</dbReference>
<dbReference type="RefSeq" id="WP_153249060.1">
    <property type="nucleotide sequence ID" value="NZ_CP044205.1"/>
</dbReference>
<accession>A0A5Q0BMV6</accession>
<dbReference type="OrthoDB" id="9801052at2"/>
<evidence type="ECO:0000256" key="2">
    <source>
        <dbReference type="ARBA" id="ARBA00022898"/>
    </source>
</evidence>
<reference evidence="4 5" key="1">
    <citation type="submission" date="2019-09" db="EMBL/GenBank/DDBJ databases">
        <title>Ecophysiology of the spiral-shaped methanotroph Methylospira mobilis as revealed by the complete genome sequence.</title>
        <authorList>
            <person name="Oshkin I.Y."/>
            <person name="Dedysh S.N."/>
            <person name="Miroshnikov K."/>
            <person name="Danilova O.V."/>
            <person name="Hakobyan A."/>
            <person name="Liesack W."/>
        </authorList>
    </citation>
    <scope>NUCLEOTIDE SEQUENCE [LARGE SCALE GENOMIC DNA]</scope>
    <source>
        <strain evidence="4 5">Shm1</strain>
    </source>
</reference>
<dbReference type="Pfam" id="PF00202">
    <property type="entry name" value="Aminotran_3"/>
    <property type="match status" value="1"/>
</dbReference>
<gene>
    <name evidence="4" type="ORF">F6R98_10970</name>
</gene>
<dbReference type="PANTHER" id="PTHR43713:SF3">
    <property type="entry name" value="GLUTAMATE-1-SEMIALDEHYDE 2,1-AMINOMUTASE 1, CHLOROPLASTIC-RELATED"/>
    <property type="match status" value="1"/>
</dbReference>
<dbReference type="InterPro" id="IPR015424">
    <property type="entry name" value="PyrdxlP-dep_Trfase"/>
</dbReference>
<organism evidence="4 5">
    <name type="scientific">Candidatus Methylospira mobilis</name>
    <dbReference type="NCBI Taxonomy" id="1808979"/>
    <lineage>
        <taxon>Bacteria</taxon>
        <taxon>Pseudomonadati</taxon>
        <taxon>Pseudomonadota</taxon>
        <taxon>Gammaproteobacteria</taxon>
        <taxon>Methylococcales</taxon>
        <taxon>Methylococcaceae</taxon>
        <taxon>Candidatus Methylospira</taxon>
    </lineage>
</organism>
<evidence type="ECO:0000313" key="5">
    <source>
        <dbReference type="Proteomes" id="UP000325755"/>
    </source>
</evidence>
<keyword evidence="2 3" id="KW-0663">Pyridoxal phosphate</keyword>
<keyword evidence="4" id="KW-0808">Transferase</keyword>
<evidence type="ECO:0000313" key="4">
    <source>
        <dbReference type="EMBL" id="QFY43076.1"/>
    </source>
</evidence>
<dbReference type="InterPro" id="IPR015421">
    <property type="entry name" value="PyrdxlP-dep_Trfase_major"/>
</dbReference>
<keyword evidence="5" id="KW-1185">Reference proteome</keyword>
<name>A0A5Q0BMV6_9GAMM</name>
<sequence>MQTGQTLWKRAKQIIPGGNMLLAKRPESFLPDLWPAYFSKAKGCRVWDMDGNEYIDMSIMGIGAHLLGYGHPAVDEAVCKVIADGNMSTLNGPEEVYLAEKLIELHPWADMARFARTGSDANAVAIRIARAASGRDKVAFCGFHGWHDWYMSASHDDKDCLAQQFLPGLEPNGIPKTLSGTALPFVYNDYASLETLVQQHDIGAIKLEIARHTEPQDGFLHQVRKLASERGIVLIFDECTSGFRETLGGVHKRYDVEPDMALFGKTLGNGYAISAILGKRQIMEAAQTSLISSTFWTDRIGPAAALKTLEIMEQTAPWDAVIRTGFEIRQGWQHLADKYDVPIRHWGLPSMARINFPCTNNGLAYKTLITQEMLARGYLAANSVFVCIEHRPDIIAGFFEALDPVFALIGECEHGRDVTALLKGPVCHGSFKRVN</sequence>
<dbReference type="Proteomes" id="UP000325755">
    <property type="component" value="Chromosome"/>
</dbReference>
<keyword evidence="4" id="KW-0032">Aminotransferase</keyword>
<evidence type="ECO:0000256" key="1">
    <source>
        <dbReference type="ARBA" id="ARBA00001933"/>
    </source>
</evidence>
<comment type="similarity">
    <text evidence="3">Belongs to the class-III pyridoxal-phosphate-dependent aminotransferase family.</text>
</comment>
<protein>
    <submittedName>
        <fullName evidence="4">Aminotransferase class III-fold pyridoxal phosphate-dependent enzyme</fullName>
    </submittedName>
</protein>
<dbReference type="InParanoid" id="A0A5Q0BMV6"/>
<dbReference type="GO" id="GO:0008483">
    <property type="term" value="F:transaminase activity"/>
    <property type="evidence" value="ECO:0007669"/>
    <property type="project" value="UniProtKB-KW"/>
</dbReference>
<dbReference type="SUPFAM" id="SSF53383">
    <property type="entry name" value="PLP-dependent transferases"/>
    <property type="match status" value="1"/>
</dbReference>
<dbReference type="EMBL" id="CP044205">
    <property type="protein sequence ID" value="QFY43076.1"/>
    <property type="molecule type" value="Genomic_DNA"/>
</dbReference>
<dbReference type="GO" id="GO:0030170">
    <property type="term" value="F:pyridoxal phosphate binding"/>
    <property type="evidence" value="ECO:0007669"/>
    <property type="project" value="InterPro"/>
</dbReference>
<comment type="cofactor">
    <cofactor evidence="1">
        <name>pyridoxal 5'-phosphate</name>
        <dbReference type="ChEBI" id="CHEBI:597326"/>
    </cofactor>
</comment>